<protein>
    <submittedName>
        <fullName evidence="1">Uncharacterized protein</fullName>
    </submittedName>
</protein>
<dbReference type="InterPro" id="IPR038258">
    <property type="entry name" value="Gp4_sf"/>
</dbReference>
<gene>
    <name evidence="1" type="ORF">HLH35_06785</name>
</gene>
<dbReference type="InterPro" id="IPR056209">
    <property type="entry name" value="SU10_adaptor"/>
</dbReference>
<comment type="caution">
    <text evidence="1">The sequence shown here is derived from an EMBL/GenBank/DDBJ whole genome shotgun (WGS) entry which is preliminary data.</text>
</comment>
<dbReference type="RefSeq" id="WP_182978414.1">
    <property type="nucleotide sequence ID" value="NZ_BAABGB010000013.1"/>
</dbReference>
<sequence>MMTGSAGWNPGTSDIINGALRLIGAMASGEVPPANEYQDALSALNGLIKAWQVSGVHVWAQGEGTVFLQPGQARYGIGVGSADHVAQGYVATVAGAPVVAGAAQVTVASVAGIAAGCRIGIVLDGGGLFWNSVLSVVGGTVYLASGLGGPVSAGAVVVAYGAPFVRPLTVIGARTVDLATGVETPLIPMSRLDYANLSGKGTPGGSPVQYFYDPQVGTGLFSVYPAPAGGQVAVTLTCQLPLQDVGGAADSADVPQEWISALRFALAVELAPEYDCPAQRFEMLKAMAAEKFAVVAQWDREPAGTTTCPFSQPVYQMIAGALRLCGAVGPQEVPRLGLVENAFASLNAMVQAWQASGIHVWAEEDCTLFLQPGQVRYLIGAGSADAVAVSSQCIETVLAAAGAGAQVTVGAVAGIAAGWRVGLWLDGGGVFWTGVVAVSGGGLTLAAPLPSAASEGARVVAYPCPMVRPLRVPAARRRQFAGGGQAVEVPLVPMSRLDYANVPNKSVPGVVTQFFYDPQLGVGVLHVWPAPSDSGSAVAFTAQRPLMPFADLGSVPDFPDEWLAAMRWNLAVELWPEYNGSGKGPVNPAQYAILKQEAVSKLMVAQAWDREPQSVLFGAGAGPAGRAG</sequence>
<dbReference type="Pfam" id="PF24175">
    <property type="entry name" value="SU10_adaptor"/>
    <property type="match status" value="1"/>
</dbReference>
<accession>A0A7W4IZE2</accession>
<evidence type="ECO:0000313" key="1">
    <source>
        <dbReference type="EMBL" id="MBB2171826.1"/>
    </source>
</evidence>
<organism evidence="1 2">
    <name type="scientific">Gluconacetobacter asukensis</name>
    <dbReference type="NCBI Taxonomy" id="1017181"/>
    <lineage>
        <taxon>Bacteria</taxon>
        <taxon>Pseudomonadati</taxon>
        <taxon>Pseudomonadota</taxon>
        <taxon>Alphaproteobacteria</taxon>
        <taxon>Acetobacterales</taxon>
        <taxon>Acetobacteraceae</taxon>
        <taxon>Gluconacetobacter</taxon>
    </lineage>
</organism>
<dbReference type="EMBL" id="JABEQE010000004">
    <property type="protein sequence ID" value="MBB2171826.1"/>
    <property type="molecule type" value="Genomic_DNA"/>
</dbReference>
<proteinExistence type="predicted"/>
<dbReference type="AlphaFoldDB" id="A0A7W4IZE2"/>
<dbReference type="Gene3D" id="1.10.3230.20">
    <property type="entry name" value="P22 tail accessory factor (Gp4)"/>
    <property type="match status" value="1"/>
</dbReference>
<name>A0A7W4IZE2_9PROT</name>
<dbReference type="Proteomes" id="UP000577891">
    <property type="component" value="Unassembled WGS sequence"/>
</dbReference>
<keyword evidence="2" id="KW-1185">Reference proteome</keyword>
<reference evidence="1 2" key="1">
    <citation type="submission" date="2020-04" db="EMBL/GenBank/DDBJ databases">
        <title>Description of novel Gluconacetobacter.</title>
        <authorList>
            <person name="Sombolestani A."/>
        </authorList>
    </citation>
    <scope>NUCLEOTIDE SEQUENCE [LARGE SCALE GENOMIC DNA]</scope>
    <source>
        <strain evidence="1 2">LMG 27724</strain>
    </source>
</reference>
<evidence type="ECO:0000313" key="2">
    <source>
        <dbReference type="Proteomes" id="UP000577891"/>
    </source>
</evidence>